<dbReference type="RefSeq" id="XP_951544.1">
    <property type="nucleotide sequence ID" value="XM_946451.1"/>
</dbReference>
<sequence length="711" mass="78767">MCMCVKTGCAQRLTVLHLPSETVDDLHSPFCFSLIFKRIYTFWIRLYGDPHKAKEAEEKTERRHMVVHRRSILRRGFYCSSNGLFSPFSVSQQRLHHAADQQRRLEFQEFIRRESAPFTGCDPNDCTKQKQRQQCQGEENEVNAAQKRHVLDLIEVRPVPCALEGSGNSDANGQSGREGMKTNSGSARGMQPSNSFGRAQTGNSRENQQCHGRRNADDPHLRGKRDLHSLQLRAKRRIRVTKENQLGEEYRQALSTLRDVFAALRASAVRHATAQDGCDGPNQDGDGASRGGHDNGGRMMLSEAVRFQRLHQLRDATCRLTTSHFLQVPKSCVLEFLDLVSRIVTVVGNTPMTAHGYVVRQAVRALFIQSMGEGSSAFVRRSCGEAKAHYSSSSEPRQGTFHPVHYFKLLRVMLSLPSEDTLQLCNSAGTPMSVEEFCVRQLYGEGNGATSSARGISSKLGSLRELGSVRAVRVVSWCMHSVCSTPVLSPSQRHSYTSVSSLPPVSELRIPFGVGKGYTQTLLACFAHPVSSSSTGSSNHSTSRREQTYSEYANGTQLPERLPFSVKELAVLCSAIVYYKITTMEALTVLVSAATVCALRADELSGHQLSCVLLAYATLKYHGDLTRHVESIGAKFPPSRICSVGQEGQTNFYLLLGERACELGEGLHENDAARVLRALELSGVEHEMLRNSLTSGMRMKRLRSRALLAGR</sequence>
<dbReference type="Proteomes" id="UP000008524">
    <property type="component" value="Chromosome 2"/>
</dbReference>
<reference evidence="2" key="5">
    <citation type="submission" date="2005-04" db="EMBL/GenBank/DDBJ databases">
        <title>Sequencing, closure, and annotation of Trypanosoma brucei chromosomes 2 through 8.</title>
        <authorList>
            <person name="Ghedin E."/>
            <person name="Blandin G."/>
            <person name="Bartholomeu D."/>
            <person name="Caler E."/>
            <person name="Haas B."/>
            <person name="Hannick L."/>
            <person name="Shallom J."/>
            <person name="Hou L."/>
            <person name="Djikeng A."/>
            <person name="Feldblyum T."/>
            <person name="Hostetler J."/>
            <person name="Johnson J."/>
            <person name="Jones K."/>
            <person name="Koo H.L."/>
            <person name="Larkin C."/>
            <person name="Pai G."/>
            <person name="Peterson J."/>
            <person name="Khalak H.G."/>
            <person name="Salzberg S."/>
            <person name="Simpson A.J."/>
            <person name="Tallon L."/>
            <person name="Van Aken S."/>
            <person name="Wanless D."/>
            <person name="White O."/>
            <person name="Wortman J."/>
            <person name="Fraser C.M."/>
            <person name="El-Sayed N.M.A."/>
        </authorList>
    </citation>
    <scope>NUCLEOTIDE SEQUENCE</scope>
    <source>
        <strain evidence="2">927/4 GUTat10.1</strain>
    </source>
</reference>
<dbReference type="EMBL" id="AC008031">
    <property type="protein sequence ID" value="AAX79157.1"/>
    <property type="molecule type" value="Genomic_DNA"/>
</dbReference>
<keyword evidence="4" id="KW-1185">Reference proteome</keyword>
<dbReference type="GeneID" id="3655541"/>
<evidence type="ECO:0000313" key="4">
    <source>
        <dbReference type="Proteomes" id="UP000008524"/>
    </source>
</evidence>
<evidence type="ECO:0000256" key="1">
    <source>
        <dbReference type="SAM" id="MobiDB-lite"/>
    </source>
</evidence>
<dbReference type="PaxDb" id="5691-AAQ15698"/>
<evidence type="ECO:0000313" key="2">
    <source>
        <dbReference type="EMBL" id="AAQ15698.1"/>
    </source>
</evidence>
<reference evidence="2 4" key="3">
    <citation type="journal article" date="2005" name="Science">
        <title>The genome of the African trypanosome Trypanosoma brucei.</title>
        <authorList>
            <person name="Berriman M."/>
            <person name="Ghedin E."/>
            <person name="Hertz-Fowler C."/>
            <person name="Blandin G."/>
            <person name="Renauld H."/>
            <person name="Bartholomeu D.C."/>
            <person name="Lennard N.J."/>
            <person name="Caler E."/>
            <person name="Hamlin N.E."/>
            <person name="Haas B."/>
            <person name="Bohme U."/>
            <person name="Hannick L."/>
            <person name="Aslett M.A."/>
            <person name="Shallom J."/>
            <person name="Marcello L."/>
            <person name="Hou L."/>
            <person name="Wickstead B."/>
            <person name="Alsmark U.C."/>
            <person name="Arrowsmith C."/>
            <person name="Atkin R.J."/>
            <person name="Barron A.J."/>
            <person name="Bringaud F."/>
            <person name="Brooks K."/>
            <person name="Carrington M."/>
            <person name="Cherevach I."/>
            <person name="Chillingworth T.J."/>
            <person name="Churcher C."/>
            <person name="Clark L.N."/>
            <person name="Corton C.H."/>
            <person name="Cronin A."/>
            <person name="Davies R.M."/>
            <person name="Doggett J."/>
            <person name="Djikeng A."/>
            <person name="Feldblyum T."/>
            <person name="Field M.C."/>
            <person name="Fraser A."/>
            <person name="Goodhead I."/>
            <person name="Hance Z."/>
            <person name="Harper D."/>
            <person name="Harris B.R."/>
            <person name="Hauser H."/>
            <person name="Hostetler J."/>
            <person name="Ivens A."/>
            <person name="Jagels K."/>
            <person name="Johnson D."/>
            <person name="Johnson J."/>
            <person name="Jones K."/>
            <person name="Kerhornou A.X."/>
            <person name="Koo H."/>
            <person name="Larke N."/>
            <person name="Landfear S."/>
            <person name="Larkin C."/>
            <person name="Leech V."/>
            <person name="Line A."/>
            <person name="Lord A."/>
            <person name="Macleod A."/>
            <person name="Mooney P.J."/>
            <person name="Moule S."/>
            <person name="Martin D.M."/>
            <person name="Morgan G.W."/>
            <person name="Mungall K."/>
            <person name="Norbertczak H."/>
            <person name="Ormond D."/>
            <person name="Pai G."/>
            <person name="Peacock C.S."/>
            <person name="Peterson J."/>
            <person name="Quail M.A."/>
            <person name="Rabbinowitsch E."/>
            <person name="Rajandream M.A."/>
            <person name="Reitter C."/>
            <person name="Salzberg S.L."/>
            <person name="Sanders M."/>
            <person name="Schobel S."/>
            <person name="Sharp S."/>
            <person name="Simmonds M."/>
            <person name="Simpson A.J."/>
            <person name="Tallon L."/>
            <person name="Turner C.M."/>
            <person name="Tait A."/>
            <person name="Tivey A.R."/>
            <person name="Van Aken S."/>
            <person name="Walker D."/>
            <person name="Wanless D."/>
            <person name="Wang S."/>
            <person name="White B."/>
            <person name="White O."/>
            <person name="Whitehead S."/>
            <person name="Woodward J."/>
            <person name="Wortman J."/>
            <person name="Adams M.D."/>
            <person name="Embley T.M."/>
            <person name="Gull K."/>
            <person name="Ullu E."/>
            <person name="Barry J.D."/>
            <person name="Fairlamb A.H."/>
            <person name="Opperdoes F."/>
            <person name="Barrell B.G."/>
            <person name="Donelson J.E."/>
            <person name="Hall N."/>
            <person name="Fraser C.M."/>
            <person name="Melville S.E."/>
            <person name="El-Sayed N.M."/>
        </authorList>
    </citation>
    <scope>NUCLEOTIDE SEQUENCE [LARGE SCALE GENOMIC DNA]</scope>
    <source>
        <strain evidence="2 4">927/4 GUTat10.1</strain>
    </source>
</reference>
<accession>D7SGG7</accession>
<feature type="compositionally biased region" description="Polar residues" evidence="1">
    <location>
        <begin position="166"/>
        <end position="210"/>
    </location>
</feature>
<dbReference type="KEGG" id="tbr:Tb927.2.2410"/>
<gene>
    <name evidence="2" type="primary">25N14.60</name>
    <name evidence="3" type="ORF">Tb927.2.2410</name>
</gene>
<reference evidence="3" key="1">
    <citation type="submission" date="1999-07" db="EMBL/GenBank/DDBJ databases">
        <authorList>
            <person name="El-Sayed N.M."/>
            <person name="Khalak H."/>
            <person name="Adams M.D."/>
        </authorList>
    </citation>
    <scope>NUCLEOTIDE SEQUENCE</scope>
    <source>
        <strain evidence="3">GUTat10.1</strain>
    </source>
</reference>
<name>Q586L4_TRYB2</name>
<dbReference type="GO" id="GO:0005739">
    <property type="term" value="C:mitochondrion"/>
    <property type="evidence" value="ECO:0006056"/>
    <property type="project" value="Others"/>
</dbReference>
<feature type="compositionally biased region" description="Basic and acidic residues" evidence="1">
    <location>
        <begin position="214"/>
        <end position="227"/>
    </location>
</feature>
<organism evidence="3 4">
    <name type="scientific">Trypanosoma brucei brucei (strain 927/4 GUTat10.1)</name>
    <dbReference type="NCBI Taxonomy" id="185431"/>
    <lineage>
        <taxon>Eukaryota</taxon>
        <taxon>Discoba</taxon>
        <taxon>Euglenozoa</taxon>
        <taxon>Kinetoplastea</taxon>
        <taxon>Metakinetoplastina</taxon>
        <taxon>Trypanosomatida</taxon>
        <taxon>Trypanosomatidae</taxon>
        <taxon>Trypanosoma</taxon>
    </lineage>
</organism>
<feature type="region of interest" description="Disordered" evidence="1">
    <location>
        <begin position="272"/>
        <end position="297"/>
    </location>
</feature>
<dbReference type="GO" id="GO:0020023">
    <property type="term" value="C:kinetoplast"/>
    <property type="evidence" value="ECO:0006056"/>
    <property type="project" value="Others"/>
</dbReference>
<dbReference type="OrthoDB" id="273887at2759"/>
<feature type="region of interest" description="Disordered" evidence="1">
    <location>
        <begin position="162"/>
        <end position="227"/>
    </location>
</feature>
<protein>
    <submittedName>
        <fullName evidence="3">Uncharacterized protein</fullName>
    </submittedName>
</protein>
<evidence type="ECO:0000313" key="3">
    <source>
        <dbReference type="EMBL" id="AAX79157.1"/>
    </source>
</evidence>
<proteinExistence type="predicted"/>
<reference evidence="2" key="2">
    <citation type="journal article" date="2005" name="Science">
        <title>Comparative genomics of trypanosomatid parasitic protozoa.</title>
        <authorList>
            <person name="El-Sayed N.M."/>
            <person name="Myler P.J."/>
            <person name="Blandin G."/>
            <person name="Berriman M."/>
            <person name="Crabtree J."/>
            <person name="Aggarwal G."/>
            <person name="Caler E."/>
            <person name="Renauld H."/>
            <person name="Worthey E.A."/>
            <person name="Hertz-Fowler C."/>
            <person name="Ghedin E."/>
            <person name="Peacock C."/>
            <person name="Bartholomeu D.C."/>
            <person name="Haas B.J."/>
            <person name="Tran A.N."/>
            <person name="Wortman J.R."/>
            <person name="Alsmark U.C."/>
            <person name="Angiuoli S."/>
            <person name="Anupama A."/>
            <person name="Badger J."/>
            <person name="Bringaud F."/>
            <person name="Cadag E."/>
            <person name="Carlton J.M."/>
            <person name="Cerqueira G.C."/>
            <person name="Creasy T."/>
            <person name="Delcher A.L."/>
            <person name="Djikeng A."/>
            <person name="Embley T.M."/>
            <person name="Hauser C."/>
            <person name="Ivens A.C."/>
            <person name="Kummerfeld S.K."/>
            <person name="Pereira-Leal J.B."/>
            <person name="Nilsson D."/>
            <person name="Peterson J."/>
            <person name="Salzberg S.L."/>
            <person name="Shallom J."/>
            <person name="Silva J.C."/>
            <person name="Sundaram J."/>
            <person name="Westenberger S."/>
            <person name="White O."/>
            <person name="Melville S.E."/>
            <person name="Donelson J.E."/>
            <person name="Andersson B."/>
            <person name="Stuart K.D."/>
            <person name="Hall N."/>
        </authorList>
    </citation>
    <scope>NUCLEOTIDE SEQUENCE</scope>
    <source>
        <strain evidence="2">927/4 GUTat10.1</strain>
    </source>
</reference>
<dbReference type="EMBL" id="AE017150">
    <property type="protein sequence ID" value="AAQ15698.1"/>
    <property type="molecule type" value="Genomic_DNA"/>
</dbReference>
<dbReference type="eggNOG" id="ENOG502S9TK">
    <property type="taxonomic scope" value="Eukaryota"/>
</dbReference>
<dbReference type="AlphaFoldDB" id="Q586L4"/>
<accession>Q586L4</accession>
<dbReference type="OMA" id="VYYKITT"/>
<dbReference type="InParanoid" id="Q586L4"/>
<reference evidence="3" key="4">
    <citation type="submission" date="2005-04" db="EMBL/GenBank/DDBJ databases">
        <title>.</title>
        <authorList>
            <person name="Ghedin E."/>
            <person name="Blandin G."/>
            <person name="Bartholomeu D."/>
            <person name="Caler E."/>
            <person name="Haas B."/>
            <person name="Hannick L."/>
            <person name="Shallom J."/>
            <person name="Hou L."/>
            <person name="Djikeng A."/>
            <person name="Feldblyum T."/>
            <person name="Hostetler J."/>
            <person name="Johnson J."/>
            <person name="Jones K."/>
            <person name="Koo H.L."/>
            <person name="Larkin C."/>
            <person name="Pai G."/>
            <person name="Peterson J."/>
            <person name="Khalak H.G."/>
            <person name="Salzberg S."/>
            <person name="Simpson A.J."/>
            <person name="Tallon L."/>
            <person name="Van Aken S."/>
            <person name="Wanless D."/>
            <person name="White O."/>
            <person name="Wortman J."/>
            <person name="Fraser C.M."/>
            <person name="El-Sayed N.M.A."/>
        </authorList>
    </citation>
    <scope>NUCLEOTIDE SEQUENCE</scope>
    <source>
        <strain evidence="3">GUTat10.1</strain>
    </source>
</reference>